<dbReference type="PATRIC" id="fig|1293597.4.peg.1503"/>
<feature type="compositionally biased region" description="Basic and acidic residues" evidence="1">
    <location>
        <begin position="65"/>
        <end position="83"/>
    </location>
</feature>
<reference evidence="4 5" key="1">
    <citation type="journal article" date="2015" name="Genome Announc.">
        <title>Expanding the biotechnology potential of lactobacilli through comparative genomics of 213 strains and associated genera.</title>
        <authorList>
            <person name="Sun Z."/>
            <person name="Harris H.M."/>
            <person name="McCann A."/>
            <person name="Guo C."/>
            <person name="Argimon S."/>
            <person name="Zhang W."/>
            <person name="Yang X."/>
            <person name="Jeffery I.B."/>
            <person name="Cooney J.C."/>
            <person name="Kagawa T.F."/>
            <person name="Liu W."/>
            <person name="Song Y."/>
            <person name="Salvetti E."/>
            <person name="Wrobel A."/>
            <person name="Rasinkangas P."/>
            <person name="Parkhill J."/>
            <person name="Rea M.C."/>
            <person name="O'Sullivan O."/>
            <person name="Ritari J."/>
            <person name="Douillard F.P."/>
            <person name="Paul Ross R."/>
            <person name="Yang R."/>
            <person name="Briner A.E."/>
            <person name="Felis G.E."/>
            <person name="de Vos W.M."/>
            <person name="Barrangou R."/>
            <person name="Klaenhammer T.R."/>
            <person name="Caufield P.W."/>
            <person name="Cui Y."/>
            <person name="Zhang H."/>
            <person name="O'Toole P.W."/>
        </authorList>
    </citation>
    <scope>NUCLEOTIDE SEQUENCE [LARGE SCALE GENOMIC DNA]</scope>
    <source>
        <strain evidence="4 5">DSM 19284</strain>
    </source>
</reference>
<keyword evidence="5" id="KW-1185">Reference proteome</keyword>
<feature type="transmembrane region" description="Helical" evidence="2">
    <location>
        <begin position="37"/>
        <end position="55"/>
    </location>
</feature>
<sequence>MESQRGMPMDQKERKVPSRLARQRAAREKRENRRAPWLTALLVIIIALLAVVPLLNTSADLYQKPNKEERKTKKADGQKDKAKTASQAAKKTSKAKTEKTVTYYVQSGDYWASIAEKYGLTADELAKQNGMDTSQTLSVGQKLVIKTSK</sequence>
<comment type="caution">
    <text evidence="4">The sequence shown here is derived from an EMBL/GenBank/DDBJ whole genome shotgun (WGS) entry which is preliminary data.</text>
</comment>
<keyword evidence="2" id="KW-0812">Transmembrane</keyword>
<name>K0NVZ9_9LACO</name>
<proteinExistence type="predicted"/>
<keyword evidence="2" id="KW-1133">Transmembrane helix</keyword>
<evidence type="ECO:0000256" key="1">
    <source>
        <dbReference type="SAM" id="MobiDB-lite"/>
    </source>
</evidence>
<keyword evidence="2" id="KW-0472">Membrane</keyword>
<accession>K0NVZ9</accession>
<dbReference type="Gene3D" id="3.10.350.10">
    <property type="entry name" value="LysM domain"/>
    <property type="match status" value="1"/>
</dbReference>
<dbReference type="SMART" id="SM00257">
    <property type="entry name" value="LysM"/>
    <property type="match status" value="1"/>
</dbReference>
<evidence type="ECO:0000313" key="5">
    <source>
        <dbReference type="Proteomes" id="UP000051074"/>
    </source>
</evidence>
<dbReference type="PROSITE" id="PS51782">
    <property type="entry name" value="LYSM"/>
    <property type="match status" value="1"/>
</dbReference>
<dbReference type="InterPro" id="IPR036779">
    <property type="entry name" value="LysM_dom_sf"/>
</dbReference>
<gene>
    <name evidence="4" type="ORF">FC20_GL001406</name>
</gene>
<evidence type="ECO:0000313" key="4">
    <source>
        <dbReference type="EMBL" id="KRL03318.1"/>
    </source>
</evidence>
<dbReference type="SUPFAM" id="SSF54106">
    <property type="entry name" value="LysM domain"/>
    <property type="match status" value="1"/>
</dbReference>
<dbReference type="CDD" id="cd00118">
    <property type="entry name" value="LysM"/>
    <property type="match status" value="1"/>
</dbReference>
<evidence type="ECO:0000256" key="2">
    <source>
        <dbReference type="SAM" id="Phobius"/>
    </source>
</evidence>
<feature type="domain" description="LysM" evidence="3">
    <location>
        <begin position="101"/>
        <end position="145"/>
    </location>
</feature>
<protein>
    <recommendedName>
        <fullName evidence="3">LysM domain-containing protein</fullName>
    </recommendedName>
</protein>
<dbReference type="STRING" id="1293597.FC20_GL001406"/>
<feature type="region of interest" description="Disordered" evidence="1">
    <location>
        <begin position="60"/>
        <end position="95"/>
    </location>
</feature>
<dbReference type="Pfam" id="PF01476">
    <property type="entry name" value="LysM"/>
    <property type="match status" value="1"/>
</dbReference>
<dbReference type="InterPro" id="IPR018392">
    <property type="entry name" value="LysM"/>
</dbReference>
<feature type="region of interest" description="Disordered" evidence="1">
    <location>
        <begin position="1"/>
        <end position="32"/>
    </location>
</feature>
<dbReference type="EMBL" id="AZDU01000005">
    <property type="protein sequence ID" value="KRL03318.1"/>
    <property type="molecule type" value="Genomic_DNA"/>
</dbReference>
<evidence type="ECO:0000259" key="3">
    <source>
        <dbReference type="PROSITE" id="PS51782"/>
    </source>
</evidence>
<dbReference type="Proteomes" id="UP000051074">
    <property type="component" value="Unassembled WGS sequence"/>
</dbReference>
<dbReference type="AlphaFoldDB" id="K0NVZ9"/>
<organism evidence="4 5">
    <name type="scientific">Lactobacillus equicursoris DSM 19284 = JCM 14600 = CIP 110162</name>
    <dbReference type="NCBI Taxonomy" id="1293597"/>
    <lineage>
        <taxon>Bacteria</taxon>
        <taxon>Bacillati</taxon>
        <taxon>Bacillota</taxon>
        <taxon>Bacilli</taxon>
        <taxon>Lactobacillales</taxon>
        <taxon>Lactobacillaceae</taxon>
        <taxon>Lactobacillus</taxon>
    </lineage>
</organism>